<dbReference type="InterPro" id="IPR031348">
    <property type="entry name" value="PigL_N"/>
</dbReference>
<keyword evidence="5" id="KW-1185">Reference proteome</keyword>
<proteinExistence type="predicted"/>
<dbReference type="RefSeq" id="XP_046066208.1">
    <property type="nucleotide sequence ID" value="XM_046212230.1"/>
</dbReference>
<dbReference type="EMBL" id="JAJTJA010000014">
    <property type="protein sequence ID" value="KAH8689925.1"/>
    <property type="molecule type" value="Genomic_DNA"/>
</dbReference>
<comment type="caution">
    <text evidence="4">The sequence shown here is derived from an EMBL/GenBank/DDBJ whole genome shotgun (WGS) entry which is preliminary data.</text>
</comment>
<feature type="chain" id="PRO_5041981094" description="Azaphilone pigments biosynthesis cluster protein L N-terminal domain-containing protein" evidence="2">
    <location>
        <begin position="19"/>
        <end position="428"/>
    </location>
</feature>
<feature type="domain" description="Azaphilone pigments biosynthesis cluster protein L N-terminal" evidence="3">
    <location>
        <begin position="2"/>
        <end position="210"/>
    </location>
</feature>
<evidence type="ECO:0000256" key="2">
    <source>
        <dbReference type="SAM" id="SignalP"/>
    </source>
</evidence>
<feature type="compositionally biased region" description="Polar residues" evidence="1">
    <location>
        <begin position="412"/>
        <end position="428"/>
    </location>
</feature>
<feature type="signal peptide" evidence="2">
    <location>
        <begin position="1"/>
        <end position="18"/>
    </location>
</feature>
<evidence type="ECO:0000313" key="5">
    <source>
        <dbReference type="Proteomes" id="UP001201262"/>
    </source>
</evidence>
<sequence>MAEAIGLASGLLTLATFAFQSSVTLYETIKSFSSHTKRVRDLLEELEALIEVLGPLNDLVTTTTDTGLSALNLPLKRCGDSCNDFERELLKCLSRSGGNRTSFRDWARLRYMSDDIDGFRRLLAGYKLTINIALTDANLRKSSITAENLEIQKTLIETAKGDLEAHLESIDEKLEQIVGRTVTESDSDTSELRLMQEERLSTEKCLQICASLSEHLDQIQLKDDSATSVNSDPTPERITNEGLQECKESLASTASRLEKHMQDLLDRMLVKSQARMTSDEEIADLTRLRDEWETTRQCMDICSRADNHLKANVTTIENYGTGDALQFMVSTNGKVIHGKNRGLGWRNRQVGGHLSDTSLQQLSRDMSSINFRGVANEEPSLQEIPTPGPVDDKLPIRPEYSERYGRGYKLTPKSSPGQSMNSTRLSGA</sequence>
<gene>
    <name evidence="4" type="ORF">BGW36DRAFT_307316</name>
</gene>
<dbReference type="GeneID" id="70242517"/>
<keyword evidence="2" id="KW-0732">Signal</keyword>
<feature type="region of interest" description="Disordered" evidence="1">
    <location>
        <begin position="377"/>
        <end position="428"/>
    </location>
</feature>
<organism evidence="4 5">
    <name type="scientific">Talaromyces proteolyticus</name>
    <dbReference type="NCBI Taxonomy" id="1131652"/>
    <lineage>
        <taxon>Eukaryota</taxon>
        <taxon>Fungi</taxon>
        <taxon>Dikarya</taxon>
        <taxon>Ascomycota</taxon>
        <taxon>Pezizomycotina</taxon>
        <taxon>Eurotiomycetes</taxon>
        <taxon>Eurotiomycetidae</taxon>
        <taxon>Eurotiales</taxon>
        <taxon>Trichocomaceae</taxon>
        <taxon>Talaromyces</taxon>
        <taxon>Talaromyces sect. Bacilispori</taxon>
    </lineage>
</organism>
<feature type="domain" description="Azaphilone pigments biosynthesis cluster protein L N-terminal" evidence="3">
    <location>
        <begin position="237"/>
        <end position="302"/>
    </location>
</feature>
<reference evidence="4" key="1">
    <citation type="submission" date="2021-12" db="EMBL/GenBank/DDBJ databases">
        <title>Convergent genome expansion in fungi linked to evolution of root-endophyte symbiosis.</title>
        <authorList>
            <consortium name="DOE Joint Genome Institute"/>
            <person name="Ke Y.-H."/>
            <person name="Bonito G."/>
            <person name="Liao H.-L."/>
            <person name="Looney B."/>
            <person name="Rojas-Flechas A."/>
            <person name="Nash J."/>
            <person name="Hameed K."/>
            <person name="Schadt C."/>
            <person name="Martin F."/>
            <person name="Crous P.W."/>
            <person name="Miettinen O."/>
            <person name="Magnuson J.K."/>
            <person name="Labbe J."/>
            <person name="Jacobson D."/>
            <person name="Doktycz M.J."/>
            <person name="Veneault-Fourrey C."/>
            <person name="Kuo A."/>
            <person name="Mondo S."/>
            <person name="Calhoun S."/>
            <person name="Riley R."/>
            <person name="Ohm R."/>
            <person name="LaButti K."/>
            <person name="Andreopoulos B."/>
            <person name="Pangilinan J."/>
            <person name="Nolan M."/>
            <person name="Tritt A."/>
            <person name="Clum A."/>
            <person name="Lipzen A."/>
            <person name="Daum C."/>
            <person name="Barry K."/>
            <person name="Grigoriev I.V."/>
            <person name="Vilgalys R."/>
        </authorList>
    </citation>
    <scope>NUCLEOTIDE SEQUENCE</scope>
    <source>
        <strain evidence="4">PMI_201</strain>
    </source>
</reference>
<evidence type="ECO:0000259" key="3">
    <source>
        <dbReference type="Pfam" id="PF17111"/>
    </source>
</evidence>
<dbReference type="Pfam" id="PF17111">
    <property type="entry name" value="PigL_N"/>
    <property type="match status" value="2"/>
</dbReference>
<name>A0AAD4KEC3_9EURO</name>
<dbReference type="AlphaFoldDB" id="A0AAD4KEC3"/>
<evidence type="ECO:0000313" key="4">
    <source>
        <dbReference type="EMBL" id="KAH8689925.1"/>
    </source>
</evidence>
<evidence type="ECO:0000256" key="1">
    <source>
        <dbReference type="SAM" id="MobiDB-lite"/>
    </source>
</evidence>
<feature type="compositionally biased region" description="Basic and acidic residues" evidence="1">
    <location>
        <begin position="390"/>
        <end position="405"/>
    </location>
</feature>
<protein>
    <recommendedName>
        <fullName evidence="3">Azaphilone pigments biosynthesis cluster protein L N-terminal domain-containing protein</fullName>
    </recommendedName>
</protein>
<dbReference type="Proteomes" id="UP001201262">
    <property type="component" value="Unassembled WGS sequence"/>
</dbReference>
<accession>A0AAD4KEC3</accession>